<accession>A0ABR2JDA1</accession>
<evidence type="ECO:0000313" key="3">
    <source>
        <dbReference type="Proteomes" id="UP001470230"/>
    </source>
</evidence>
<keyword evidence="3" id="KW-1185">Reference proteome</keyword>
<name>A0ABR2JDA1_9EUKA</name>
<protein>
    <submittedName>
        <fullName evidence="1">Uncharacterized protein</fullName>
    </submittedName>
</protein>
<dbReference type="Proteomes" id="UP001470230">
    <property type="component" value="Unassembled WGS sequence"/>
</dbReference>
<sequence length="96" mass="11027">MKAIITTKMIINKKLLKKKKTKILMILLFSLTLFIEEIVKKKNVHPMLISTKLGQVKSRVQTFTDAFNDCDASNSKNINSKYTSLKNEKNHVNDSE</sequence>
<evidence type="ECO:0000313" key="2">
    <source>
        <dbReference type="EMBL" id="KAK8882082.1"/>
    </source>
</evidence>
<evidence type="ECO:0000313" key="1">
    <source>
        <dbReference type="EMBL" id="KAK8875814.1"/>
    </source>
</evidence>
<dbReference type="EMBL" id="JAPFFF010000012">
    <property type="protein sequence ID" value="KAK8875814.1"/>
    <property type="molecule type" value="Genomic_DNA"/>
</dbReference>
<reference evidence="1 3" key="1">
    <citation type="submission" date="2024-04" db="EMBL/GenBank/DDBJ databases">
        <title>Tritrichomonas musculus Genome.</title>
        <authorList>
            <person name="Alves-Ferreira E."/>
            <person name="Grigg M."/>
            <person name="Lorenzi H."/>
            <person name="Galac M."/>
        </authorList>
    </citation>
    <scope>NUCLEOTIDE SEQUENCE [LARGE SCALE GENOMIC DNA]</scope>
    <source>
        <strain evidence="1 3">EAF2021</strain>
    </source>
</reference>
<proteinExistence type="predicted"/>
<gene>
    <name evidence="1" type="ORF">M9Y10_005989</name>
    <name evidence="2" type="ORF">M9Y10_044722</name>
</gene>
<dbReference type="EMBL" id="JAPFFF010000009">
    <property type="protein sequence ID" value="KAK8882082.1"/>
    <property type="molecule type" value="Genomic_DNA"/>
</dbReference>
<comment type="caution">
    <text evidence="1">The sequence shown here is derived from an EMBL/GenBank/DDBJ whole genome shotgun (WGS) entry which is preliminary data.</text>
</comment>
<organism evidence="1 3">
    <name type="scientific">Tritrichomonas musculus</name>
    <dbReference type="NCBI Taxonomy" id="1915356"/>
    <lineage>
        <taxon>Eukaryota</taxon>
        <taxon>Metamonada</taxon>
        <taxon>Parabasalia</taxon>
        <taxon>Tritrichomonadida</taxon>
        <taxon>Tritrichomonadidae</taxon>
        <taxon>Tritrichomonas</taxon>
    </lineage>
</organism>